<accession>A0A1Z4LH75</accession>
<proteinExistence type="predicted"/>
<feature type="domain" description="KaiC" evidence="7">
    <location>
        <begin position="10"/>
        <end position="252"/>
    </location>
</feature>
<dbReference type="Gene3D" id="3.40.50.300">
    <property type="entry name" value="P-loop containing nucleotide triphosphate hydrolases"/>
    <property type="match status" value="2"/>
</dbReference>
<dbReference type="PIRSF" id="PIRSF039117">
    <property type="entry name" value="KaiC"/>
    <property type="match status" value="1"/>
</dbReference>
<dbReference type="CDD" id="cd19485">
    <property type="entry name" value="KaiC-N"/>
    <property type="match status" value="1"/>
</dbReference>
<dbReference type="Pfam" id="PF06745">
    <property type="entry name" value="ATPase"/>
    <property type="match status" value="2"/>
</dbReference>
<dbReference type="GO" id="GO:0000287">
    <property type="term" value="F:magnesium ion binding"/>
    <property type="evidence" value="ECO:0007669"/>
    <property type="project" value="InterPro"/>
</dbReference>
<dbReference type="EC" id="2.7.11.1" evidence="1"/>
<reference evidence="8 9" key="1">
    <citation type="submission" date="2017-06" db="EMBL/GenBank/DDBJ databases">
        <title>Genome sequencing of cyanobaciteial culture collection at National Institute for Environmental Studies (NIES).</title>
        <authorList>
            <person name="Hirose Y."/>
            <person name="Shimura Y."/>
            <person name="Fujisawa T."/>
            <person name="Nakamura Y."/>
            <person name="Kawachi M."/>
        </authorList>
    </citation>
    <scope>NUCLEOTIDE SEQUENCE [LARGE SCALE GENOMIC DNA]</scope>
    <source>
        <strain evidence="8 9">NIES-267</strain>
    </source>
</reference>
<dbReference type="InterPro" id="IPR051347">
    <property type="entry name" value="Circadian_clock_KaiC-rel"/>
</dbReference>
<evidence type="ECO:0000256" key="5">
    <source>
        <dbReference type="ARBA" id="ARBA00022777"/>
    </source>
</evidence>
<dbReference type="InterPro" id="IPR014774">
    <property type="entry name" value="KaiC-like_dom"/>
</dbReference>
<dbReference type="GO" id="GO:0006355">
    <property type="term" value="P:regulation of DNA-templated transcription"/>
    <property type="evidence" value="ECO:0007669"/>
    <property type="project" value="InterPro"/>
</dbReference>
<feature type="domain" description="KaiC" evidence="7">
    <location>
        <begin position="254"/>
        <end position="493"/>
    </location>
</feature>
<sequence>MPQKQEDSIEKLETGIPGFDLISEGGLPIGRTTLVVGSAGCGKTIFSCQFLIEGIKRGEAGVYVTFEESPKNIRKNMRGFGWDIAKWEDEGKWIFVDASPEPGKNPYVSGDYDLSPLLARIQYAIDKTKATRVSIDSLGAIFSYIPDKSQIRDDLFIIASALRDVNSTAILTSERNHEYGPISAHGVEEYVADNVIILRNVLIEEKRRRTLEILKYRGSSHQQGEFPFTILPDEGFVTIPLSAMTSEDRGSSTVRISCGNHELDEMCGGGFYRDSIILASGATGTGKTLLSTQFISAGIKNGEARSRSAERCIYFAFEENRHQLMRNARGWGMDFAQAEAEGMLKILFRYPESTRLENHLIRMQEVIEEFQPHRVVIDSLTALEKVATLNGFREFIASLNATIRGRGMTGLYTATAPTLLGGSSVTESHISTSTDSIILLRYVEVYGEIKRGLAVIKMRGSTHDKQIREFTIDSQGMHIGNSFRNVIGILSGNPTYVDQDEINRLNELFPGEA</sequence>
<dbReference type="GO" id="GO:0003677">
    <property type="term" value="F:DNA binding"/>
    <property type="evidence" value="ECO:0007669"/>
    <property type="project" value="InterPro"/>
</dbReference>
<keyword evidence="9" id="KW-1185">Reference proteome</keyword>
<dbReference type="NCBIfam" id="NF006799">
    <property type="entry name" value="PRK09302.1"/>
    <property type="match status" value="1"/>
</dbReference>
<evidence type="ECO:0000256" key="6">
    <source>
        <dbReference type="ARBA" id="ARBA00022801"/>
    </source>
</evidence>
<keyword evidence="2" id="KW-0597">Phosphoprotein</keyword>
<dbReference type="InterPro" id="IPR013503">
    <property type="entry name" value="Circadian_KaiC_bact"/>
</dbReference>
<organism evidence="8 9">
    <name type="scientific">Calothrix parasitica NIES-267</name>
    <dbReference type="NCBI Taxonomy" id="1973488"/>
    <lineage>
        <taxon>Bacteria</taxon>
        <taxon>Bacillati</taxon>
        <taxon>Cyanobacteriota</taxon>
        <taxon>Cyanophyceae</taxon>
        <taxon>Nostocales</taxon>
        <taxon>Calotrichaceae</taxon>
        <taxon>Calothrix</taxon>
    </lineage>
</organism>
<dbReference type="EMBL" id="AP018227">
    <property type="protein sequence ID" value="BAY80595.1"/>
    <property type="molecule type" value="Genomic_DNA"/>
</dbReference>
<dbReference type="PANTHER" id="PTHR42926">
    <property type="match status" value="1"/>
</dbReference>
<evidence type="ECO:0000256" key="3">
    <source>
        <dbReference type="ARBA" id="ARBA00022679"/>
    </source>
</evidence>
<dbReference type="SUPFAM" id="SSF52540">
    <property type="entry name" value="P-loop containing nucleoside triphosphate hydrolases"/>
    <property type="match status" value="2"/>
</dbReference>
<evidence type="ECO:0000256" key="2">
    <source>
        <dbReference type="ARBA" id="ARBA00022553"/>
    </source>
</evidence>
<evidence type="ECO:0000256" key="1">
    <source>
        <dbReference type="ARBA" id="ARBA00012513"/>
    </source>
</evidence>
<dbReference type="Proteomes" id="UP000218418">
    <property type="component" value="Chromosome"/>
</dbReference>
<keyword evidence="4" id="KW-0677">Repeat</keyword>
<dbReference type="AlphaFoldDB" id="A0A1Z4LH75"/>
<dbReference type="InterPro" id="IPR030665">
    <property type="entry name" value="KaiC"/>
</dbReference>
<name>A0A1Z4LH75_9CYAN</name>
<keyword evidence="6" id="KW-0378">Hydrolase</keyword>
<dbReference type="GO" id="GO:0016787">
    <property type="term" value="F:hydrolase activity"/>
    <property type="evidence" value="ECO:0007669"/>
    <property type="project" value="UniProtKB-KW"/>
</dbReference>
<gene>
    <name evidence="8" type="ORF">NIES267_00520</name>
</gene>
<dbReference type="PROSITE" id="PS51146">
    <property type="entry name" value="KAIC"/>
    <property type="match status" value="2"/>
</dbReference>
<dbReference type="NCBIfam" id="TIGR02655">
    <property type="entry name" value="circ_KaiC"/>
    <property type="match status" value="1"/>
</dbReference>
<evidence type="ECO:0000313" key="8">
    <source>
        <dbReference type="EMBL" id="BAY80595.1"/>
    </source>
</evidence>
<dbReference type="PANTHER" id="PTHR42926:SF1">
    <property type="entry name" value="CIRCADIAN CLOCK OSCILLATOR PROTEIN KAIC 1"/>
    <property type="match status" value="1"/>
</dbReference>
<dbReference type="GO" id="GO:0005524">
    <property type="term" value="F:ATP binding"/>
    <property type="evidence" value="ECO:0007669"/>
    <property type="project" value="InterPro"/>
</dbReference>
<dbReference type="InterPro" id="IPR027417">
    <property type="entry name" value="P-loop_NTPase"/>
</dbReference>
<keyword evidence="5" id="KW-0418">Kinase</keyword>
<dbReference type="GO" id="GO:0042752">
    <property type="term" value="P:regulation of circadian rhythm"/>
    <property type="evidence" value="ECO:0007669"/>
    <property type="project" value="InterPro"/>
</dbReference>
<evidence type="ECO:0000313" key="9">
    <source>
        <dbReference type="Proteomes" id="UP000218418"/>
    </source>
</evidence>
<evidence type="ECO:0000256" key="4">
    <source>
        <dbReference type="ARBA" id="ARBA00022737"/>
    </source>
</evidence>
<dbReference type="OrthoDB" id="9787927at2"/>
<dbReference type="GO" id="GO:0004674">
    <property type="term" value="F:protein serine/threonine kinase activity"/>
    <property type="evidence" value="ECO:0007669"/>
    <property type="project" value="UniProtKB-EC"/>
</dbReference>
<protein>
    <recommendedName>
        <fullName evidence="1">non-specific serine/threonine protein kinase</fullName>
        <ecNumber evidence="1">2.7.11.1</ecNumber>
    </recommendedName>
</protein>
<dbReference type="InterPro" id="IPR010624">
    <property type="entry name" value="KaiC_dom"/>
</dbReference>
<dbReference type="InterPro" id="IPR047221">
    <property type="entry name" value="KaiC_N"/>
</dbReference>
<keyword evidence="3" id="KW-0808">Transferase</keyword>
<evidence type="ECO:0000259" key="7">
    <source>
        <dbReference type="PROSITE" id="PS51146"/>
    </source>
</evidence>